<dbReference type="InterPro" id="IPR039606">
    <property type="entry name" value="Phytol/farnesol_kinase"/>
</dbReference>
<dbReference type="GO" id="GO:0031969">
    <property type="term" value="C:chloroplast membrane"/>
    <property type="evidence" value="ECO:0007669"/>
    <property type="project" value="UniProtKB-SubCell"/>
</dbReference>
<feature type="transmembrane region" description="Helical" evidence="12">
    <location>
        <begin position="151"/>
        <end position="174"/>
    </location>
</feature>
<comment type="subcellular location">
    <subcellularLocation>
        <location evidence="1">Plastid</location>
        <location evidence="1">Chloroplast membrane</location>
        <topology evidence="1">Multi-pass membrane protein</topology>
    </subcellularLocation>
</comment>
<dbReference type="EMBL" id="JBJKBG010000008">
    <property type="protein sequence ID" value="KAL3724295.1"/>
    <property type="molecule type" value="Genomic_DNA"/>
</dbReference>
<evidence type="ECO:0000313" key="13">
    <source>
        <dbReference type="EMBL" id="KAL3724295.1"/>
    </source>
</evidence>
<evidence type="ECO:0000256" key="1">
    <source>
        <dbReference type="ARBA" id="ARBA00004508"/>
    </source>
</evidence>
<keyword evidence="14" id="KW-1185">Reference proteome</keyword>
<evidence type="ECO:0000256" key="10">
    <source>
        <dbReference type="ARBA" id="ARBA00023136"/>
    </source>
</evidence>
<evidence type="ECO:0000256" key="5">
    <source>
        <dbReference type="ARBA" id="ARBA00022679"/>
    </source>
</evidence>
<organism evidence="13 14">
    <name type="scientific">Eucalyptus globulus</name>
    <name type="common">Tasmanian blue gum</name>
    <dbReference type="NCBI Taxonomy" id="34317"/>
    <lineage>
        <taxon>Eukaryota</taxon>
        <taxon>Viridiplantae</taxon>
        <taxon>Streptophyta</taxon>
        <taxon>Embryophyta</taxon>
        <taxon>Tracheophyta</taxon>
        <taxon>Spermatophyta</taxon>
        <taxon>Magnoliopsida</taxon>
        <taxon>eudicotyledons</taxon>
        <taxon>Gunneridae</taxon>
        <taxon>Pentapetalae</taxon>
        <taxon>rosids</taxon>
        <taxon>malvids</taxon>
        <taxon>Myrtales</taxon>
        <taxon>Myrtaceae</taxon>
        <taxon>Myrtoideae</taxon>
        <taxon>Eucalypteae</taxon>
        <taxon>Eucalyptus</taxon>
    </lineage>
</organism>
<comment type="caution">
    <text evidence="13">The sequence shown here is derived from an EMBL/GenBank/DDBJ whole genome shotgun (WGS) entry which is preliminary data.</text>
</comment>
<evidence type="ECO:0000313" key="14">
    <source>
        <dbReference type="Proteomes" id="UP001634007"/>
    </source>
</evidence>
<sequence>MTAAAPVEFFTAAITPPPLRSRLHLLPISAPIPHLRPPNLSFSSSSSSSPPTDLRSAARRGFRSSTAPEVPPPPPPRRSSAAAAMLHENPVLSDALAAAVTGGIALSSLRLFEETAKRGLFDQKLNRKLVHVSIGIIFMLCWPLFSSGHRSALLAATVPGLNIIRVLLVGSGIWKDEAIVKSMSRFGDHRELLKGPLYYASTITFACAYYWKTSPIAIAAICNLCAGDGFADIIGRRFGRHKLPYNSNKSFAGSIAMASAGFLASLGFMSYFSSFGYIQGSWEMVSGFLMVSLASALVESHPLSTELDDNLTVPLTSMLVGSLVF</sequence>
<evidence type="ECO:0000256" key="6">
    <source>
        <dbReference type="ARBA" id="ARBA00022692"/>
    </source>
</evidence>
<dbReference type="PANTHER" id="PTHR32523">
    <property type="entry name" value="PHYTOL KINASE 1, CHLOROPLASTIC"/>
    <property type="match status" value="1"/>
</dbReference>
<dbReference type="PANTHER" id="PTHR32523:SF7">
    <property type="entry name" value="FARNESOL KINASE, CHLOROPLASTIC"/>
    <property type="match status" value="1"/>
</dbReference>
<protein>
    <recommendedName>
        <fullName evidence="15">Phytol kinase 2, chloroplastic</fullName>
    </recommendedName>
</protein>
<keyword evidence="8" id="KW-0809">Transit peptide</keyword>
<feature type="transmembrane region" description="Helical" evidence="12">
    <location>
        <begin position="125"/>
        <end position="145"/>
    </location>
</feature>
<evidence type="ECO:0000256" key="8">
    <source>
        <dbReference type="ARBA" id="ARBA00022946"/>
    </source>
</evidence>
<reference evidence="13 14" key="1">
    <citation type="submission" date="2024-11" db="EMBL/GenBank/DDBJ databases">
        <title>Chromosome-level genome assembly of Eucalyptus globulus Labill. provides insights into its genome evolution.</title>
        <authorList>
            <person name="Li X."/>
        </authorList>
    </citation>
    <scope>NUCLEOTIDE SEQUENCE [LARGE SCALE GENOMIC DNA]</scope>
    <source>
        <strain evidence="13">CL2024</strain>
        <tissue evidence="13">Fresh tender leaves</tissue>
    </source>
</reference>
<keyword evidence="4" id="KW-0934">Plastid</keyword>
<evidence type="ECO:0000256" key="4">
    <source>
        <dbReference type="ARBA" id="ARBA00022640"/>
    </source>
</evidence>
<keyword evidence="7" id="KW-0418">Kinase</keyword>
<dbReference type="Proteomes" id="UP001634007">
    <property type="component" value="Unassembled WGS sequence"/>
</dbReference>
<accession>A0ABD3JAD0</accession>
<keyword evidence="9 12" id="KW-1133">Transmembrane helix</keyword>
<evidence type="ECO:0000256" key="11">
    <source>
        <dbReference type="SAM" id="MobiDB-lite"/>
    </source>
</evidence>
<dbReference type="GO" id="GO:0016301">
    <property type="term" value="F:kinase activity"/>
    <property type="evidence" value="ECO:0007669"/>
    <property type="project" value="UniProtKB-KW"/>
</dbReference>
<keyword evidence="6 12" id="KW-0812">Transmembrane</keyword>
<gene>
    <name evidence="13" type="ORF">ACJRO7_029461</name>
</gene>
<evidence type="ECO:0000256" key="2">
    <source>
        <dbReference type="ARBA" id="ARBA00010794"/>
    </source>
</evidence>
<keyword evidence="10 12" id="KW-0472">Membrane</keyword>
<evidence type="ECO:0000256" key="12">
    <source>
        <dbReference type="SAM" id="Phobius"/>
    </source>
</evidence>
<name>A0ABD3JAD0_EUCGL</name>
<dbReference type="AlphaFoldDB" id="A0ABD3JAD0"/>
<keyword evidence="3" id="KW-0150">Chloroplast</keyword>
<evidence type="ECO:0000256" key="3">
    <source>
        <dbReference type="ARBA" id="ARBA00022528"/>
    </source>
</evidence>
<feature type="region of interest" description="Disordered" evidence="11">
    <location>
        <begin position="39"/>
        <end position="80"/>
    </location>
</feature>
<evidence type="ECO:0000256" key="9">
    <source>
        <dbReference type="ARBA" id="ARBA00022989"/>
    </source>
</evidence>
<evidence type="ECO:0000256" key="7">
    <source>
        <dbReference type="ARBA" id="ARBA00022777"/>
    </source>
</evidence>
<feature type="transmembrane region" description="Helical" evidence="12">
    <location>
        <begin position="251"/>
        <end position="272"/>
    </location>
</feature>
<keyword evidence="5" id="KW-0808">Transferase</keyword>
<comment type="similarity">
    <text evidence="2">Belongs to the polyprenol kinase family.</text>
</comment>
<proteinExistence type="inferred from homology"/>
<evidence type="ECO:0008006" key="15">
    <source>
        <dbReference type="Google" id="ProtNLM"/>
    </source>
</evidence>